<feature type="region of interest" description="Disordered" evidence="1">
    <location>
        <begin position="454"/>
        <end position="483"/>
    </location>
</feature>
<dbReference type="AlphaFoldDB" id="A0A836KEL1"/>
<dbReference type="GeneID" id="94169147"/>
<comment type="caution">
    <text evidence="4">The sequence shown here is derived from an EMBL/GenBank/DDBJ whole genome shotgun (WGS) entry which is preliminary data.</text>
</comment>
<gene>
    <name evidence="4" type="ORF">CUR178_01871</name>
</gene>
<organism evidence="4 5">
    <name type="scientific">Leishmania enriettii</name>
    <dbReference type="NCBI Taxonomy" id="5663"/>
    <lineage>
        <taxon>Eukaryota</taxon>
        <taxon>Discoba</taxon>
        <taxon>Euglenozoa</taxon>
        <taxon>Kinetoplastea</taxon>
        <taxon>Metakinetoplastina</taxon>
        <taxon>Trypanosomatida</taxon>
        <taxon>Trypanosomatidae</taxon>
        <taxon>Leishmaniinae</taxon>
        <taxon>Leishmania</taxon>
    </lineage>
</organism>
<feature type="compositionally biased region" description="Low complexity" evidence="1">
    <location>
        <begin position="455"/>
        <end position="474"/>
    </location>
</feature>
<name>A0A836KEL1_LEIEN</name>
<dbReference type="EMBL" id="JAFHKP010000033">
    <property type="protein sequence ID" value="KAG5469732.1"/>
    <property type="molecule type" value="Genomic_DNA"/>
</dbReference>
<keyword evidence="3" id="KW-0732">Signal</keyword>
<keyword evidence="2" id="KW-1133">Transmembrane helix</keyword>
<keyword evidence="2" id="KW-0472">Membrane</keyword>
<evidence type="ECO:0008006" key="6">
    <source>
        <dbReference type="Google" id="ProtNLM"/>
    </source>
</evidence>
<keyword evidence="2" id="KW-0812">Transmembrane</keyword>
<dbReference type="RefSeq" id="XP_067689740.1">
    <property type="nucleotide sequence ID" value="XM_067833637.1"/>
</dbReference>
<dbReference type="OrthoDB" id="271875at2759"/>
<proteinExistence type="predicted"/>
<dbReference type="Proteomes" id="UP000674179">
    <property type="component" value="Chromosome 33"/>
</dbReference>
<accession>A0A836KEL1</accession>
<evidence type="ECO:0000313" key="4">
    <source>
        <dbReference type="EMBL" id="KAG5469732.1"/>
    </source>
</evidence>
<evidence type="ECO:0000313" key="5">
    <source>
        <dbReference type="Proteomes" id="UP000674179"/>
    </source>
</evidence>
<evidence type="ECO:0000256" key="1">
    <source>
        <dbReference type="SAM" id="MobiDB-lite"/>
    </source>
</evidence>
<dbReference type="KEGG" id="lenr:94169147"/>
<keyword evidence="5" id="KW-1185">Reference proteome</keyword>
<evidence type="ECO:0000256" key="2">
    <source>
        <dbReference type="SAM" id="Phobius"/>
    </source>
</evidence>
<reference evidence="4 5" key="1">
    <citation type="submission" date="2021-02" db="EMBL/GenBank/DDBJ databases">
        <title>Leishmania (Mundinia) enrietti genome sequencing and assembly.</title>
        <authorList>
            <person name="Almutairi H."/>
            <person name="Gatherer D."/>
        </authorList>
    </citation>
    <scope>NUCLEOTIDE SEQUENCE [LARGE SCALE GENOMIC DNA]</scope>
    <source>
        <strain evidence="4">CUR178</strain>
    </source>
</reference>
<feature type="transmembrane region" description="Helical" evidence="2">
    <location>
        <begin position="339"/>
        <end position="360"/>
    </location>
</feature>
<sequence length="483" mass="50748">MRHYRSRGAAPLLSALLIDVLLFVASCSAATRTRESQLSCLPTEREPYGLISCVIEVRNEYQEPTTSFDLLDFIVVTRTSNADEVVETTALGRGSVTTTAVFTLSASAGADLLIQVYWRERSSIGNADKREVRGSGITVSVLPWHASLLGPITCTAPSTGLALRSSTVCHAALYDESNALAAVHSANVLFSEASRLGSFAFMSGTGALVFRFTAPPSIPENVSDFKLKVLLRGKDGKANTSGAQAVQIPVLYPVEVALAPKSNTTICDTRLRVYASTYGQEMGASSGGNAGVPSNAADVAGRPYSFTKGWLPNAPLRLEVLPVASSSRHNAPEASTDTVLVLVGFLFYGSVLFVGGALIVRRSCKSVRIRHERALKQRALAQRMDTRRGVPTASAEDLTNISTAFNGAPAGEEAAVGASAGYVVVVRGGTERSAPEYEPIHILDAGYGGTGGVGSSSMSPPLAPAAVVSNAAVPQDRLHSDSD</sequence>
<feature type="signal peptide" evidence="3">
    <location>
        <begin position="1"/>
        <end position="29"/>
    </location>
</feature>
<feature type="chain" id="PRO_5032872539" description="Membrane-associated protein" evidence="3">
    <location>
        <begin position="30"/>
        <end position="483"/>
    </location>
</feature>
<evidence type="ECO:0000256" key="3">
    <source>
        <dbReference type="SAM" id="SignalP"/>
    </source>
</evidence>
<protein>
    <recommendedName>
        <fullName evidence="6">Membrane-associated protein</fullName>
    </recommendedName>
</protein>